<evidence type="ECO:0000259" key="1">
    <source>
        <dbReference type="Pfam" id="PF06114"/>
    </source>
</evidence>
<proteinExistence type="predicted"/>
<dbReference type="RefSeq" id="WP_010780077.1">
    <property type="nucleotide sequence ID" value="NZ_ASWH01000001.1"/>
</dbReference>
<dbReference type="Gene3D" id="1.10.10.2910">
    <property type="match status" value="1"/>
</dbReference>
<dbReference type="PATRIC" id="fig|1158614.3.peg.1674"/>
<dbReference type="Pfam" id="PF06114">
    <property type="entry name" value="Peptidase_M78"/>
    <property type="match status" value="1"/>
</dbReference>
<keyword evidence="5" id="KW-1185">Reference proteome</keyword>
<dbReference type="EMBL" id="ASWH01000001">
    <property type="protein sequence ID" value="EOW82978.1"/>
    <property type="molecule type" value="Genomic_DNA"/>
</dbReference>
<sequence>MTKFEYQHVFSDEYNEYLKKAEELLFAISIQFNKSIDKLRYDDIINYFRINFNVYFAFFEADPTELYGDEGWPKTQPDSSWIKYKDTIQGSDFCFLDSEIVDRISGVTIPEGNRTLILINQDRVYPRIVFTILHELCHFYFHIRDKDKKQAFVSLTNDQIDGQYSEELIPFENEANIIGSILFCPGERLEYMLVKKYTFKDLCRNTGMSEPAMHNRLLNYIEHALRLPFRLALNYVLKFRAEDPKTRQILRYKVQQQIDQRAANKETETLIKIQSAYVDKLKDSSFWGEIVEELGFSDDQIDNSEDDDFPNI</sequence>
<dbReference type="AlphaFoldDB" id="R2XSF6"/>
<dbReference type="Proteomes" id="UP000013750">
    <property type="component" value="Unassembled WGS sequence"/>
</dbReference>
<protein>
    <recommendedName>
        <fullName evidence="1">IrrE N-terminal-like domain-containing protein</fullName>
    </recommendedName>
</protein>
<evidence type="ECO:0000313" key="5">
    <source>
        <dbReference type="Proteomes" id="UP000014160"/>
    </source>
</evidence>
<reference evidence="2 4" key="1">
    <citation type="submission" date="2013-02" db="EMBL/GenBank/DDBJ databases">
        <title>The Genome Sequence of Enterococcus gilvus ATCC BAA-350.</title>
        <authorList>
            <consortium name="The Broad Institute Genome Sequencing Platform"/>
            <consortium name="The Broad Institute Genome Sequencing Center for Infectious Disease"/>
            <person name="Earl A.M."/>
            <person name="Gilmore M.S."/>
            <person name="Lebreton F."/>
            <person name="Walker B."/>
            <person name="Young S.K."/>
            <person name="Zeng Q."/>
            <person name="Gargeya S."/>
            <person name="Fitzgerald M."/>
            <person name="Haas B."/>
            <person name="Abouelleil A."/>
            <person name="Alvarado L."/>
            <person name="Arachchi H.M."/>
            <person name="Berlin A.M."/>
            <person name="Chapman S.B."/>
            <person name="Dewar J."/>
            <person name="Goldberg J."/>
            <person name="Griggs A."/>
            <person name="Gujja S."/>
            <person name="Hansen M."/>
            <person name="Howarth C."/>
            <person name="Imamovic A."/>
            <person name="Larimer J."/>
            <person name="McCowan C."/>
            <person name="Murphy C."/>
            <person name="Neiman D."/>
            <person name="Pearson M."/>
            <person name="Priest M."/>
            <person name="Roberts A."/>
            <person name="Saif S."/>
            <person name="Shea T."/>
            <person name="Sisk P."/>
            <person name="Sykes S."/>
            <person name="Wortman J."/>
            <person name="Nusbaum C."/>
            <person name="Birren B."/>
        </authorList>
    </citation>
    <scope>NUCLEOTIDE SEQUENCE [LARGE SCALE GENOMIC DNA]</scope>
    <source>
        <strain evidence="2 4">ATCC BAA-350</strain>
    </source>
</reference>
<evidence type="ECO:0000313" key="2">
    <source>
        <dbReference type="EMBL" id="EOI57448.1"/>
    </source>
</evidence>
<dbReference type="InterPro" id="IPR010359">
    <property type="entry name" value="IrrE_HExxH"/>
</dbReference>
<name>R2XSF6_9ENTE</name>
<feature type="domain" description="IrrE N-terminal-like" evidence="1">
    <location>
        <begin position="114"/>
        <end position="217"/>
    </location>
</feature>
<accession>R2XSF6</accession>
<reference evidence="3 5" key="2">
    <citation type="submission" date="2013-03" db="EMBL/GenBank/DDBJ databases">
        <title>The Genome Sequence of Enterococcus gilvus ATCC BAA-350 (PacBio/Illumina hybrid assembly).</title>
        <authorList>
            <consortium name="The Broad Institute Genomics Platform"/>
            <consortium name="The Broad Institute Genome Sequencing Center for Infectious Disease"/>
            <person name="Earl A."/>
            <person name="Russ C."/>
            <person name="Gilmore M."/>
            <person name="Surin D."/>
            <person name="Walker B."/>
            <person name="Young S."/>
            <person name="Zeng Q."/>
            <person name="Gargeya S."/>
            <person name="Fitzgerald M."/>
            <person name="Haas B."/>
            <person name="Abouelleil A."/>
            <person name="Allen A.W."/>
            <person name="Alvarado L."/>
            <person name="Arachchi H.M."/>
            <person name="Berlin A.M."/>
            <person name="Chapman S.B."/>
            <person name="Gainer-Dewar J."/>
            <person name="Goldberg J."/>
            <person name="Griggs A."/>
            <person name="Gujja S."/>
            <person name="Hansen M."/>
            <person name="Howarth C."/>
            <person name="Imamovic A."/>
            <person name="Ireland A."/>
            <person name="Larimer J."/>
            <person name="McCowan C."/>
            <person name="Murphy C."/>
            <person name="Pearson M."/>
            <person name="Poon T.W."/>
            <person name="Priest M."/>
            <person name="Roberts A."/>
            <person name="Saif S."/>
            <person name="Shea T."/>
            <person name="Sisk P."/>
            <person name="Sykes S."/>
            <person name="Wortman J."/>
            <person name="Nusbaum C."/>
            <person name="Birren B."/>
        </authorList>
    </citation>
    <scope>NUCLEOTIDE SEQUENCE [LARGE SCALE GENOMIC DNA]</scope>
    <source>
        <strain evidence="3 5">ATCC BAA-350</strain>
    </source>
</reference>
<comment type="caution">
    <text evidence="2">The sequence shown here is derived from an EMBL/GenBank/DDBJ whole genome shotgun (WGS) entry which is preliminary data.</text>
</comment>
<gene>
    <name evidence="3" type="ORF">I592_02302</name>
    <name evidence="2" type="ORF">UKC_01665</name>
</gene>
<dbReference type="Proteomes" id="UP000014160">
    <property type="component" value="Unassembled WGS sequence"/>
</dbReference>
<evidence type="ECO:0000313" key="3">
    <source>
        <dbReference type="EMBL" id="EOW82978.1"/>
    </source>
</evidence>
<dbReference type="eggNOG" id="COG2856">
    <property type="taxonomic scope" value="Bacteria"/>
</dbReference>
<dbReference type="EMBL" id="AJDQ01000006">
    <property type="protein sequence ID" value="EOI57448.1"/>
    <property type="molecule type" value="Genomic_DNA"/>
</dbReference>
<organism evidence="2 4">
    <name type="scientific">Enterococcus gilvus ATCC BAA-350</name>
    <dbReference type="NCBI Taxonomy" id="1158614"/>
    <lineage>
        <taxon>Bacteria</taxon>
        <taxon>Bacillati</taxon>
        <taxon>Bacillota</taxon>
        <taxon>Bacilli</taxon>
        <taxon>Lactobacillales</taxon>
        <taxon>Enterococcaceae</taxon>
        <taxon>Enterococcus</taxon>
    </lineage>
</organism>
<dbReference type="HOGENOM" id="CLU_077363_0_0_9"/>
<evidence type="ECO:0000313" key="4">
    <source>
        <dbReference type="Proteomes" id="UP000013750"/>
    </source>
</evidence>